<evidence type="ECO:0000256" key="3">
    <source>
        <dbReference type="ARBA" id="ARBA00022737"/>
    </source>
</evidence>
<keyword evidence="3" id="KW-0677">Repeat</keyword>
<dbReference type="GO" id="GO:0006952">
    <property type="term" value="P:defense response"/>
    <property type="evidence" value="ECO:0007669"/>
    <property type="project" value="UniProtKB-KW"/>
</dbReference>
<dbReference type="Pfam" id="PF00931">
    <property type="entry name" value="NB-ARC"/>
    <property type="match status" value="1"/>
</dbReference>
<dbReference type="GO" id="GO:0043531">
    <property type="term" value="F:ADP binding"/>
    <property type="evidence" value="ECO:0007669"/>
    <property type="project" value="InterPro"/>
</dbReference>
<feature type="domain" description="AAA+ ATPase" evidence="8">
    <location>
        <begin position="170"/>
        <end position="374"/>
    </location>
</feature>
<keyword evidence="4" id="KW-0547">Nucleotide-binding</keyword>
<dbReference type="Proteomes" id="UP001293593">
    <property type="component" value="Unassembled WGS sequence"/>
</dbReference>
<evidence type="ECO:0000256" key="5">
    <source>
        <dbReference type="ARBA" id="ARBA00022821"/>
    </source>
</evidence>
<dbReference type="SUPFAM" id="SSF52540">
    <property type="entry name" value="P-loop containing nucleoside triphosphate hydrolases"/>
    <property type="match status" value="1"/>
</dbReference>
<evidence type="ECO:0000256" key="4">
    <source>
        <dbReference type="ARBA" id="ARBA00022741"/>
    </source>
</evidence>
<dbReference type="Gene3D" id="1.10.10.10">
    <property type="entry name" value="Winged helix-like DNA-binding domain superfamily/Winged helix DNA-binding domain"/>
    <property type="match status" value="1"/>
</dbReference>
<dbReference type="SMART" id="SM00382">
    <property type="entry name" value="AAA"/>
    <property type="match status" value="1"/>
</dbReference>
<keyword evidence="6" id="KW-0067">ATP-binding</keyword>
<keyword evidence="10" id="KW-1185">Reference proteome</keyword>
<proteinExistence type="inferred from homology"/>
<keyword evidence="5" id="KW-0611">Plant defense</keyword>
<dbReference type="FunFam" id="3.40.50.300:FF:001091">
    <property type="entry name" value="Probable disease resistance protein At1g61300"/>
    <property type="match status" value="1"/>
</dbReference>
<dbReference type="Gene3D" id="3.40.50.300">
    <property type="entry name" value="P-loop containing nucleotide triphosphate hydrolases"/>
    <property type="match status" value="1"/>
</dbReference>
<dbReference type="InterPro" id="IPR027417">
    <property type="entry name" value="P-loop_NTPase"/>
</dbReference>
<sequence>MTEIALAVVAKLAEYLVDPLVRQGQYLFCAGHITQTLETEKQKLASTQDGVQRRVREALNKTEKVVDGVVKWLAEVESHMDEVQKLEQQMKESNSCFQGRCPTWTRYRLCRQMTKMIEATKNLNQRSEFNPFCVPAPLPGIEYFSSGNFVNFQSRELVSDQLLLALQDNGVRMIGLYGMGGSGKTTLVKEVGKRAKESNLFDRVIFATVSQTVNIRKIQGEIADMLSLRLDEESEAGRARRLSMRLSNGERTLVILDDVWTMIDLKDVGIPFEDYCKVLLTTRLQSICNSMDCEEIIPLHLLSEEESWILFQKHARNVDESLASVARGIVSECKGLPIAIQAIGASLRGKYIEEWKEALRRLRDSKPIDVEPGVRDAFSCLQLSYDYLRRKEAKSLFLMCCMYPEDADISLEDLFRIVIGLGMCEELGLSLEDARNRVRTCINHLVDSCLLMRSEKMKDHLRMHDTIRDVALWISSQQNRTIVVNLEKDMKVTAVRSLKDCYAFTSWCSQASQFPQLLDAPKLEILLLTNVGACELSEECFRGMRALKVVQIESEYDGVVVRGSLFPSSMNFQTNLRTLRLRGWELGDDLSWVLSLKALEVLDLKYSSFKDLPQGLEELSKLKMLDLSRIKEQSFKIIERSTQLQEVYASEIQLTKTTLKVGRCCSNNAIFPRLKRYQLLIGNFDFKFYHDLLSMDFGCNSLCLRGFKISTLSPFIKYLLQQADAVCLYEFSDGCKNIVPDIVQVVDALPMQLLNTRMNELTSLWLRSCSDLECLADITSQHIDLLQVETLFFPKLMKLKLEYLANLKEIWRGPLLLCFFEKLQELYISDCPLLTSLLPKSVARASLLLQKLTIARCSELLNIIEEDGDGSNREIISTSNNAYLVFSKLKSLTIMNCDKLQYVLSNSYVQGLEQLEEVHIVSASQLKYALGHHENVQQEVHIKLPILRSLELRGLKNLLRIFPKNFHSSCPCFRELHWVECPKFNASCVNIIASSNTNMDNRLYDKASASLSFMEELEIVNCSVEDILFAFDKEDLTERNSHNQLILPLNTMILNNLLELKFVWRGPMGKLSLQNLKRFKVSGCNNLRTIFSPIILKSLPLLEVLEILDCNELEEIMSGTEVEKQHQGLPNTQSLKMCFPNLQSLVVERCNKLKCLFLVAIDLNNLPENILPNLRGLTLEEVPSLKDFCQGLPLSNDRLPQLLGSKMTRLTLGSLSEVWLIWRAPSHILNLVHLQHLSLSGCNELEYVFGEGFHASTLPKLEYLVVKHCNKLSSLLSTSSVTLLFPHLYEIEISECEELEEVFIHTSEASNSDSVKEIVLPNLREISLEELPSLVDICKGFKLSATNLGDIYMSKCPKFSSIMGATSGSMRIFLKGKEALEIDANSNSNQLLHQLPYFYPEYLALRELELQDLSELSFVCTAFTSFQNLSFHYLYYLEVVGCGKLKCILSMFVWGSLPQLRFLEIKECEEVEEIMKESKEVSNSPFPILERINVKGCNKLKCLFRTASVGMLLPKLEWIKVSEAAQMEELFSHTSSDMQQIELPNLNTLELSKLPALTHFCKGLNLNAPYLHNVQINECPNFDFRSHVEATSLERTALD</sequence>
<dbReference type="PRINTS" id="PR00364">
    <property type="entry name" value="DISEASERSIST"/>
</dbReference>
<dbReference type="InterPro" id="IPR003593">
    <property type="entry name" value="AAA+_ATPase"/>
</dbReference>
<dbReference type="EMBL" id="JAWXYG010000003">
    <property type="protein sequence ID" value="KAK4279177.1"/>
    <property type="molecule type" value="Genomic_DNA"/>
</dbReference>
<name>A0AAE1MXP4_9FABA</name>
<dbReference type="Gene3D" id="3.80.10.10">
    <property type="entry name" value="Ribonuclease Inhibitor"/>
    <property type="match status" value="5"/>
</dbReference>
<evidence type="ECO:0000259" key="8">
    <source>
        <dbReference type="SMART" id="SM00382"/>
    </source>
</evidence>
<gene>
    <name evidence="9" type="ORF">QN277_016925</name>
</gene>
<dbReference type="Pfam" id="PF23247">
    <property type="entry name" value="LRR_RPS2"/>
    <property type="match status" value="7"/>
</dbReference>
<dbReference type="PANTHER" id="PTHR33463">
    <property type="entry name" value="NB-ARC DOMAIN-CONTAINING PROTEIN-RELATED"/>
    <property type="match status" value="1"/>
</dbReference>
<evidence type="ECO:0000313" key="9">
    <source>
        <dbReference type="EMBL" id="KAK4279177.1"/>
    </source>
</evidence>
<dbReference type="InterPro" id="IPR032675">
    <property type="entry name" value="LRR_dom_sf"/>
</dbReference>
<dbReference type="SUPFAM" id="SSF52047">
    <property type="entry name" value="RNI-like"/>
    <property type="match status" value="3"/>
</dbReference>
<accession>A0AAE1MXP4</accession>
<comment type="caution">
    <text evidence="9">The sequence shown here is derived from an EMBL/GenBank/DDBJ whole genome shotgun (WGS) entry which is preliminary data.</text>
</comment>
<organism evidence="9 10">
    <name type="scientific">Acacia crassicarpa</name>
    <name type="common">northern wattle</name>
    <dbReference type="NCBI Taxonomy" id="499986"/>
    <lineage>
        <taxon>Eukaryota</taxon>
        <taxon>Viridiplantae</taxon>
        <taxon>Streptophyta</taxon>
        <taxon>Embryophyta</taxon>
        <taxon>Tracheophyta</taxon>
        <taxon>Spermatophyta</taxon>
        <taxon>Magnoliopsida</taxon>
        <taxon>eudicotyledons</taxon>
        <taxon>Gunneridae</taxon>
        <taxon>Pentapetalae</taxon>
        <taxon>rosids</taxon>
        <taxon>fabids</taxon>
        <taxon>Fabales</taxon>
        <taxon>Fabaceae</taxon>
        <taxon>Caesalpinioideae</taxon>
        <taxon>mimosoid clade</taxon>
        <taxon>Acacieae</taxon>
        <taxon>Acacia</taxon>
    </lineage>
</organism>
<evidence type="ECO:0000256" key="2">
    <source>
        <dbReference type="ARBA" id="ARBA00022614"/>
    </source>
</evidence>
<dbReference type="InterPro" id="IPR002182">
    <property type="entry name" value="NB-ARC"/>
</dbReference>
<evidence type="ECO:0000256" key="6">
    <source>
        <dbReference type="ARBA" id="ARBA00022840"/>
    </source>
</evidence>
<dbReference type="InterPro" id="IPR050905">
    <property type="entry name" value="Plant_NBS-LRR"/>
</dbReference>
<dbReference type="GO" id="GO:0005524">
    <property type="term" value="F:ATP binding"/>
    <property type="evidence" value="ECO:0007669"/>
    <property type="project" value="UniProtKB-KW"/>
</dbReference>
<comment type="similarity">
    <text evidence="1">Belongs to the disease resistance NB-LRR family.</text>
</comment>
<feature type="coiled-coil region" evidence="7">
    <location>
        <begin position="69"/>
        <end position="96"/>
    </location>
</feature>
<dbReference type="Gene3D" id="1.10.8.430">
    <property type="entry name" value="Helical domain of apoptotic protease-activating factors"/>
    <property type="match status" value="1"/>
</dbReference>
<dbReference type="InterPro" id="IPR036388">
    <property type="entry name" value="WH-like_DNA-bd_sf"/>
</dbReference>
<dbReference type="InterPro" id="IPR057135">
    <property type="entry name" value="At4g27190-like_LRR"/>
</dbReference>
<evidence type="ECO:0000313" key="10">
    <source>
        <dbReference type="Proteomes" id="UP001293593"/>
    </source>
</evidence>
<reference evidence="9" key="1">
    <citation type="submission" date="2023-10" db="EMBL/GenBank/DDBJ databases">
        <title>Chromosome-level genome of the transformable northern wattle, Acacia crassicarpa.</title>
        <authorList>
            <person name="Massaro I."/>
            <person name="Sinha N.R."/>
            <person name="Poethig S."/>
            <person name="Leichty A.R."/>
        </authorList>
    </citation>
    <scope>NUCLEOTIDE SEQUENCE</scope>
    <source>
        <strain evidence="9">Acra3RX</strain>
        <tissue evidence="9">Leaf</tissue>
    </source>
</reference>
<dbReference type="PANTHER" id="PTHR33463:SF183">
    <property type="entry name" value="NB-ARC DOMAIN DISEASE RESISTANCE PROTEIN"/>
    <property type="match status" value="1"/>
</dbReference>
<protein>
    <recommendedName>
        <fullName evidence="8">AAA+ ATPase domain-containing protein</fullName>
    </recommendedName>
</protein>
<keyword evidence="7" id="KW-0175">Coiled coil</keyword>
<evidence type="ECO:0000256" key="7">
    <source>
        <dbReference type="SAM" id="Coils"/>
    </source>
</evidence>
<evidence type="ECO:0000256" key="1">
    <source>
        <dbReference type="ARBA" id="ARBA00008894"/>
    </source>
</evidence>
<dbReference type="InterPro" id="IPR042197">
    <property type="entry name" value="Apaf_helical"/>
</dbReference>
<keyword evidence="2" id="KW-0433">Leucine-rich repeat</keyword>